<name>A0A9D4T9F9_RHISA</name>
<evidence type="ECO:0000313" key="2">
    <source>
        <dbReference type="Proteomes" id="UP000821837"/>
    </source>
</evidence>
<gene>
    <name evidence="1" type="ORF">HPB52_010816</name>
</gene>
<keyword evidence="2" id="KW-1185">Reference proteome</keyword>
<reference evidence="1" key="1">
    <citation type="journal article" date="2020" name="Cell">
        <title>Large-Scale Comparative Analyses of Tick Genomes Elucidate Their Genetic Diversity and Vector Capacities.</title>
        <authorList>
            <consortium name="Tick Genome and Microbiome Consortium (TIGMIC)"/>
            <person name="Jia N."/>
            <person name="Wang J."/>
            <person name="Shi W."/>
            <person name="Du L."/>
            <person name="Sun Y."/>
            <person name="Zhan W."/>
            <person name="Jiang J.F."/>
            <person name="Wang Q."/>
            <person name="Zhang B."/>
            <person name="Ji P."/>
            <person name="Bell-Sakyi L."/>
            <person name="Cui X.M."/>
            <person name="Yuan T.T."/>
            <person name="Jiang B.G."/>
            <person name="Yang W.F."/>
            <person name="Lam T.T."/>
            <person name="Chang Q.C."/>
            <person name="Ding S.J."/>
            <person name="Wang X.J."/>
            <person name="Zhu J.G."/>
            <person name="Ruan X.D."/>
            <person name="Zhao L."/>
            <person name="Wei J.T."/>
            <person name="Ye R.Z."/>
            <person name="Que T.C."/>
            <person name="Du C.H."/>
            <person name="Zhou Y.H."/>
            <person name="Cheng J.X."/>
            <person name="Dai P.F."/>
            <person name="Guo W.B."/>
            <person name="Han X.H."/>
            <person name="Huang E.J."/>
            <person name="Li L.F."/>
            <person name="Wei W."/>
            <person name="Gao Y.C."/>
            <person name="Liu J.Z."/>
            <person name="Shao H.Z."/>
            <person name="Wang X."/>
            <person name="Wang C.C."/>
            <person name="Yang T.C."/>
            <person name="Huo Q.B."/>
            <person name="Li W."/>
            <person name="Chen H.Y."/>
            <person name="Chen S.E."/>
            <person name="Zhou L.G."/>
            <person name="Ni X.B."/>
            <person name="Tian J.H."/>
            <person name="Sheng Y."/>
            <person name="Liu T."/>
            <person name="Pan Y.S."/>
            <person name="Xia L.Y."/>
            <person name="Li J."/>
            <person name="Zhao F."/>
            <person name="Cao W.C."/>
        </authorList>
    </citation>
    <scope>NUCLEOTIDE SEQUENCE</scope>
    <source>
        <strain evidence="1">Rsan-2018</strain>
    </source>
</reference>
<dbReference type="EMBL" id="JABSTV010001245">
    <property type="protein sequence ID" value="KAH7983312.1"/>
    <property type="molecule type" value="Genomic_DNA"/>
</dbReference>
<accession>A0A9D4T9F9</accession>
<evidence type="ECO:0000313" key="1">
    <source>
        <dbReference type="EMBL" id="KAH7983312.1"/>
    </source>
</evidence>
<dbReference type="AlphaFoldDB" id="A0A9D4T9F9"/>
<organism evidence="1 2">
    <name type="scientific">Rhipicephalus sanguineus</name>
    <name type="common">Brown dog tick</name>
    <name type="synonym">Ixodes sanguineus</name>
    <dbReference type="NCBI Taxonomy" id="34632"/>
    <lineage>
        <taxon>Eukaryota</taxon>
        <taxon>Metazoa</taxon>
        <taxon>Ecdysozoa</taxon>
        <taxon>Arthropoda</taxon>
        <taxon>Chelicerata</taxon>
        <taxon>Arachnida</taxon>
        <taxon>Acari</taxon>
        <taxon>Parasitiformes</taxon>
        <taxon>Ixodida</taxon>
        <taxon>Ixodoidea</taxon>
        <taxon>Ixodidae</taxon>
        <taxon>Rhipicephalinae</taxon>
        <taxon>Rhipicephalus</taxon>
        <taxon>Rhipicephalus</taxon>
    </lineage>
</organism>
<protein>
    <submittedName>
        <fullName evidence="1">Uncharacterized protein</fullName>
    </submittedName>
</protein>
<proteinExistence type="predicted"/>
<dbReference type="Proteomes" id="UP000821837">
    <property type="component" value="Chromosome 1"/>
</dbReference>
<reference evidence="1" key="2">
    <citation type="submission" date="2021-09" db="EMBL/GenBank/DDBJ databases">
        <authorList>
            <person name="Jia N."/>
            <person name="Wang J."/>
            <person name="Shi W."/>
            <person name="Du L."/>
            <person name="Sun Y."/>
            <person name="Zhan W."/>
            <person name="Jiang J."/>
            <person name="Wang Q."/>
            <person name="Zhang B."/>
            <person name="Ji P."/>
            <person name="Sakyi L.B."/>
            <person name="Cui X."/>
            <person name="Yuan T."/>
            <person name="Jiang B."/>
            <person name="Yang W."/>
            <person name="Lam T.T.-Y."/>
            <person name="Chang Q."/>
            <person name="Ding S."/>
            <person name="Wang X."/>
            <person name="Zhu J."/>
            <person name="Ruan X."/>
            <person name="Zhao L."/>
            <person name="Wei J."/>
            <person name="Que T."/>
            <person name="Du C."/>
            <person name="Cheng J."/>
            <person name="Dai P."/>
            <person name="Han X."/>
            <person name="Huang E."/>
            <person name="Gao Y."/>
            <person name="Liu J."/>
            <person name="Shao H."/>
            <person name="Ye R."/>
            <person name="Li L."/>
            <person name="Wei W."/>
            <person name="Wang X."/>
            <person name="Wang C."/>
            <person name="Huo Q."/>
            <person name="Li W."/>
            <person name="Guo W."/>
            <person name="Chen H."/>
            <person name="Chen S."/>
            <person name="Zhou L."/>
            <person name="Zhou L."/>
            <person name="Ni X."/>
            <person name="Tian J."/>
            <person name="Zhou Y."/>
            <person name="Sheng Y."/>
            <person name="Liu T."/>
            <person name="Pan Y."/>
            <person name="Xia L."/>
            <person name="Li J."/>
            <person name="Zhao F."/>
            <person name="Cao W."/>
        </authorList>
    </citation>
    <scope>NUCLEOTIDE SEQUENCE</scope>
    <source>
        <strain evidence="1">Rsan-2018</strain>
        <tissue evidence="1">Larvae</tissue>
    </source>
</reference>
<comment type="caution">
    <text evidence="1">The sequence shown here is derived from an EMBL/GenBank/DDBJ whole genome shotgun (WGS) entry which is preliminary data.</text>
</comment>
<sequence>MHQALGTTNYDSMAQFWEHHGIVDKAEYISVLRAGTPRPPLMLPRTVQRSQVRTERSVYKGRRRCFISNDGDKALVLGKDNDDPFPSEAHYGGEVQKEHVRRTLRAPRLKPRCAQRESGCYNDDACDTGAEGVIR</sequence>